<gene>
    <name evidence="5" type="ORF">FBEOM_8603</name>
</gene>
<dbReference type="GO" id="GO:0005524">
    <property type="term" value="F:ATP binding"/>
    <property type="evidence" value="ECO:0007669"/>
    <property type="project" value="InterPro"/>
</dbReference>
<dbReference type="InterPro" id="IPR038718">
    <property type="entry name" value="SNF2-like_sf"/>
</dbReference>
<dbReference type="InterPro" id="IPR027417">
    <property type="entry name" value="P-loop_NTPase"/>
</dbReference>
<feature type="region of interest" description="Disordered" evidence="3">
    <location>
        <begin position="1"/>
        <end position="27"/>
    </location>
</feature>
<dbReference type="OrthoDB" id="5091382at2759"/>
<dbReference type="Gene3D" id="3.40.50.10810">
    <property type="entry name" value="Tandem AAA-ATPase domain"/>
    <property type="match status" value="1"/>
</dbReference>
<keyword evidence="6" id="KW-1185">Reference proteome</keyword>
<dbReference type="EMBL" id="PVQB02000407">
    <property type="protein sequence ID" value="KAF4337505.1"/>
    <property type="molecule type" value="Genomic_DNA"/>
</dbReference>
<dbReference type="Proteomes" id="UP000730481">
    <property type="component" value="Unassembled WGS sequence"/>
</dbReference>
<dbReference type="Pfam" id="PF00176">
    <property type="entry name" value="SNF2-rel_dom"/>
    <property type="match status" value="1"/>
</dbReference>
<evidence type="ECO:0000313" key="6">
    <source>
        <dbReference type="Proteomes" id="UP000730481"/>
    </source>
</evidence>
<keyword evidence="1" id="KW-0547">Nucleotide-binding</keyword>
<evidence type="ECO:0000313" key="5">
    <source>
        <dbReference type="EMBL" id="KAF4337505.1"/>
    </source>
</evidence>
<keyword evidence="2" id="KW-0067">ATP-binding</keyword>
<reference evidence="5" key="1">
    <citation type="journal article" date="2017" name="Mycologia">
        <title>Fusarium algeriense, sp. nov., a novel toxigenic crown rot pathogen of durum wheat from Algeria is nested in the Fusarium burgessii species complex.</title>
        <authorList>
            <person name="Laraba I."/>
            <person name="Keddad A."/>
            <person name="Boureghda H."/>
            <person name="Abdallah N."/>
            <person name="Vaughan M.M."/>
            <person name="Proctor R.H."/>
            <person name="Busman M."/>
            <person name="O'Donnell K."/>
        </authorList>
    </citation>
    <scope>NUCLEOTIDE SEQUENCE</scope>
    <source>
        <strain evidence="5">NRRL 25174</strain>
    </source>
</reference>
<proteinExistence type="predicted"/>
<protein>
    <submittedName>
        <fullName evidence="5">CHD3-type chromatin-remodeling factor PICKLE</fullName>
    </submittedName>
</protein>
<accession>A0A9P5AEW8</accession>
<evidence type="ECO:0000259" key="4">
    <source>
        <dbReference type="Pfam" id="PF00176"/>
    </source>
</evidence>
<sequence length="392" mass="44249">MSLGRSILLDMHTSTTSSSTPQPKKKSVLDDIPLIPEVRLEIYDQMVAIGSTDLGFTLDHLGRFLCPIDATGLPPYLNHAITTILGLRQEYLVEVFRRVVFVFTSSEHLKLFWEFVRSHFNLDPAQVPRLYAKVNIFHNDSFPQGVNINRYRMIQIAHAHPLVVTQPEHLATKLVLTWHTFMMPGAKDKSFVDMMLDTLENCSVDLKYEGKAKQVAPRHEENATTKDQGIANDDLQELSSHLLELKLAFTSPPQKRDRKNMKTSSTPLTDTKDVIIEKRVAGIVEDATGATRVHKFIVGIDAYKKGTAAQPPKRPMLVLLSGILDQEPRKPMGEWLILDEAHTIKNRESRTYHSISTLRCNFDGCLMITGTPLDNKWDDGYALLSMLNGHPI</sequence>
<feature type="domain" description="SNF2 N-terminal" evidence="4">
    <location>
        <begin position="334"/>
        <end position="389"/>
    </location>
</feature>
<dbReference type="SUPFAM" id="SSF52540">
    <property type="entry name" value="P-loop containing nucleoside triphosphate hydrolases"/>
    <property type="match status" value="1"/>
</dbReference>
<comment type="caution">
    <text evidence="5">The sequence shown here is derived from an EMBL/GenBank/DDBJ whole genome shotgun (WGS) entry which is preliminary data.</text>
</comment>
<evidence type="ECO:0000256" key="2">
    <source>
        <dbReference type="ARBA" id="ARBA00022840"/>
    </source>
</evidence>
<dbReference type="InterPro" id="IPR000330">
    <property type="entry name" value="SNF2_N"/>
</dbReference>
<organism evidence="5 6">
    <name type="scientific">Fusarium beomiforme</name>
    <dbReference type="NCBI Taxonomy" id="44412"/>
    <lineage>
        <taxon>Eukaryota</taxon>
        <taxon>Fungi</taxon>
        <taxon>Dikarya</taxon>
        <taxon>Ascomycota</taxon>
        <taxon>Pezizomycotina</taxon>
        <taxon>Sordariomycetes</taxon>
        <taxon>Hypocreomycetidae</taxon>
        <taxon>Hypocreales</taxon>
        <taxon>Nectriaceae</taxon>
        <taxon>Fusarium</taxon>
        <taxon>Fusarium burgessii species complex</taxon>
    </lineage>
</organism>
<name>A0A9P5AEW8_9HYPO</name>
<evidence type="ECO:0000256" key="1">
    <source>
        <dbReference type="ARBA" id="ARBA00022741"/>
    </source>
</evidence>
<dbReference type="AlphaFoldDB" id="A0A9P5AEW8"/>
<reference evidence="5" key="2">
    <citation type="submission" date="2020-02" db="EMBL/GenBank/DDBJ databases">
        <title>Identification and distribution of gene clusters putatively required for synthesis of sphingolipid metabolism inhibitors in phylogenetically diverse species of the filamentous fungus Fusarium.</title>
        <authorList>
            <person name="Kim H.-S."/>
            <person name="Busman M."/>
            <person name="Brown D.W."/>
            <person name="Divon H."/>
            <person name="Uhlig S."/>
            <person name="Proctor R.H."/>
        </authorList>
    </citation>
    <scope>NUCLEOTIDE SEQUENCE</scope>
    <source>
        <strain evidence="5">NRRL 25174</strain>
    </source>
</reference>
<evidence type="ECO:0000256" key="3">
    <source>
        <dbReference type="SAM" id="MobiDB-lite"/>
    </source>
</evidence>